<name>A0ABS3UF22_9ACTN</name>
<keyword evidence="2" id="KW-1185">Reference proteome</keyword>
<comment type="caution">
    <text evidence="1">The sequence shown here is derived from an EMBL/GenBank/DDBJ whole genome shotgun (WGS) entry which is preliminary data.</text>
</comment>
<reference evidence="1 2" key="1">
    <citation type="submission" date="2021-03" db="EMBL/GenBank/DDBJ databases">
        <title>Actinoplanes flavus sp. nov., a novel actinomycete isolated from Coconut Palm rhizosphere soil.</title>
        <authorList>
            <person name="Luo X."/>
        </authorList>
    </citation>
    <scope>NUCLEOTIDE SEQUENCE [LARGE SCALE GENOMIC DNA]</scope>
    <source>
        <strain evidence="1 2">NEAU-H7</strain>
    </source>
</reference>
<evidence type="ECO:0000313" key="2">
    <source>
        <dbReference type="Proteomes" id="UP000679690"/>
    </source>
</evidence>
<dbReference type="Proteomes" id="UP000679690">
    <property type="component" value="Unassembled WGS sequence"/>
</dbReference>
<gene>
    <name evidence="1" type="ORF">J5X75_05925</name>
</gene>
<dbReference type="RefSeq" id="WP_208466270.1">
    <property type="nucleotide sequence ID" value="NZ_JAGFNS010000003.1"/>
</dbReference>
<dbReference type="EMBL" id="JAGFNS010000003">
    <property type="protein sequence ID" value="MBO3737051.1"/>
    <property type="molecule type" value="Genomic_DNA"/>
</dbReference>
<accession>A0ABS3UF22</accession>
<organism evidence="1 2">
    <name type="scientific">Actinoplanes flavus</name>
    <dbReference type="NCBI Taxonomy" id="2820290"/>
    <lineage>
        <taxon>Bacteria</taxon>
        <taxon>Bacillati</taxon>
        <taxon>Actinomycetota</taxon>
        <taxon>Actinomycetes</taxon>
        <taxon>Micromonosporales</taxon>
        <taxon>Micromonosporaceae</taxon>
        <taxon>Actinoplanes</taxon>
    </lineage>
</organism>
<proteinExistence type="predicted"/>
<protein>
    <submittedName>
        <fullName evidence="1">Uncharacterized protein</fullName>
    </submittedName>
</protein>
<sequence>MASARGATAAILIAKRSGSPSGVGRRRVLRVGAEGTALIFHAIAVLIAVSDIRRVPGGAGVVKRNYQPAATGATAGRGQGGCLVITAVTVRLR</sequence>
<evidence type="ECO:0000313" key="1">
    <source>
        <dbReference type="EMBL" id="MBO3737051.1"/>
    </source>
</evidence>